<evidence type="ECO:0000313" key="2">
    <source>
        <dbReference type="EMBL" id="KAF1959024.1"/>
    </source>
</evidence>
<keyword evidence="3" id="KW-1185">Reference proteome</keyword>
<dbReference type="EMBL" id="ML976986">
    <property type="protein sequence ID" value="KAF1959024.1"/>
    <property type="molecule type" value="Genomic_DNA"/>
</dbReference>
<gene>
    <name evidence="2" type="ORF">CC80DRAFT_24395</name>
    <name evidence="1" type="ORF">CC80DRAFT_317777</name>
</gene>
<protein>
    <submittedName>
        <fullName evidence="1">Uncharacterized protein</fullName>
    </submittedName>
</protein>
<dbReference type="AlphaFoldDB" id="A0A6A5T859"/>
<organism evidence="1 3">
    <name type="scientific">Byssothecium circinans</name>
    <dbReference type="NCBI Taxonomy" id="147558"/>
    <lineage>
        <taxon>Eukaryota</taxon>
        <taxon>Fungi</taxon>
        <taxon>Dikarya</taxon>
        <taxon>Ascomycota</taxon>
        <taxon>Pezizomycotina</taxon>
        <taxon>Dothideomycetes</taxon>
        <taxon>Pleosporomycetidae</taxon>
        <taxon>Pleosporales</taxon>
        <taxon>Massarineae</taxon>
        <taxon>Massarinaceae</taxon>
        <taxon>Byssothecium</taxon>
    </lineage>
</organism>
<proteinExistence type="predicted"/>
<accession>A0A6A5T859</accession>
<evidence type="ECO:0000313" key="1">
    <source>
        <dbReference type="EMBL" id="KAF1948324.1"/>
    </source>
</evidence>
<name>A0A6A5T859_9PLEO</name>
<dbReference type="Proteomes" id="UP000800035">
    <property type="component" value="Unassembled WGS sequence"/>
</dbReference>
<reference evidence="1" key="1">
    <citation type="journal article" date="2020" name="Stud. Mycol.">
        <title>101 Dothideomycetes genomes: a test case for predicting lifestyles and emergence of pathogens.</title>
        <authorList>
            <person name="Haridas S."/>
            <person name="Albert R."/>
            <person name="Binder M."/>
            <person name="Bloem J."/>
            <person name="Labutti K."/>
            <person name="Salamov A."/>
            <person name="Andreopoulos B."/>
            <person name="Baker S."/>
            <person name="Barry K."/>
            <person name="Bills G."/>
            <person name="Bluhm B."/>
            <person name="Cannon C."/>
            <person name="Castanera R."/>
            <person name="Culley D."/>
            <person name="Daum C."/>
            <person name="Ezra D."/>
            <person name="Gonzalez J."/>
            <person name="Henrissat B."/>
            <person name="Kuo A."/>
            <person name="Liang C."/>
            <person name="Lipzen A."/>
            <person name="Lutzoni F."/>
            <person name="Magnuson J."/>
            <person name="Mondo S."/>
            <person name="Nolan M."/>
            <person name="Ohm R."/>
            <person name="Pangilinan J."/>
            <person name="Park H.-J."/>
            <person name="Ramirez L."/>
            <person name="Alfaro M."/>
            <person name="Sun H."/>
            <person name="Tritt A."/>
            <person name="Yoshinaga Y."/>
            <person name="Zwiers L.-H."/>
            <person name="Turgeon B."/>
            <person name="Goodwin S."/>
            <person name="Spatafora J."/>
            <person name="Crous P."/>
            <person name="Grigoriev I."/>
        </authorList>
    </citation>
    <scope>NUCLEOTIDE SEQUENCE</scope>
    <source>
        <strain evidence="1">CBS 675.92</strain>
    </source>
</reference>
<sequence length="130" mass="14499">MWLPVPYIGYRSSWVGYVSSAVAQGELSTGGGGGVADVGWVYERSVWRLDIYMKGETRAVMEPMKGFSKAVLLRTLWHHNPTPLPTEQSCILLRNYLHPQIFSTPTPLPCLQRPRTAYACTCTTRNPSPA</sequence>
<dbReference type="EMBL" id="ML977062">
    <property type="protein sequence ID" value="KAF1948324.1"/>
    <property type="molecule type" value="Genomic_DNA"/>
</dbReference>
<evidence type="ECO:0000313" key="3">
    <source>
        <dbReference type="Proteomes" id="UP000800035"/>
    </source>
</evidence>